<dbReference type="Proteomes" id="UP000016900">
    <property type="component" value="Chromosome"/>
</dbReference>
<keyword evidence="4" id="KW-0285">Flavoprotein</keyword>
<protein>
    <submittedName>
        <fullName evidence="8">Flavodoxin</fullName>
    </submittedName>
</protein>
<evidence type="ECO:0000256" key="6">
    <source>
        <dbReference type="ARBA" id="ARBA00022982"/>
    </source>
</evidence>
<name>U3U6W6_9GAMM</name>
<evidence type="ECO:0000313" key="9">
    <source>
        <dbReference type="Proteomes" id="UP000016900"/>
    </source>
</evidence>
<evidence type="ECO:0000259" key="7">
    <source>
        <dbReference type="PROSITE" id="PS50902"/>
    </source>
</evidence>
<dbReference type="GO" id="GO:0010181">
    <property type="term" value="F:FMN binding"/>
    <property type="evidence" value="ECO:0007669"/>
    <property type="project" value="InterPro"/>
</dbReference>
<organism evidence="8 9">
    <name type="scientific">Candidatus Pantoea carbekii</name>
    <dbReference type="NCBI Taxonomy" id="1235990"/>
    <lineage>
        <taxon>Bacteria</taxon>
        <taxon>Pseudomonadati</taxon>
        <taxon>Pseudomonadota</taxon>
        <taxon>Gammaproteobacteria</taxon>
        <taxon>Enterobacterales</taxon>
        <taxon>Erwiniaceae</taxon>
        <taxon>Pantoea</taxon>
    </lineage>
</organism>
<feature type="domain" description="Flavodoxin-like" evidence="7">
    <location>
        <begin position="4"/>
        <end position="78"/>
    </location>
</feature>
<dbReference type="PROSITE" id="PS50902">
    <property type="entry name" value="FLAVODOXIN_LIKE"/>
    <property type="match status" value="1"/>
</dbReference>
<evidence type="ECO:0000256" key="1">
    <source>
        <dbReference type="ARBA" id="ARBA00001917"/>
    </source>
</evidence>
<dbReference type="EMBL" id="AP012554">
    <property type="protein sequence ID" value="BAO00730.1"/>
    <property type="molecule type" value="Genomic_DNA"/>
</dbReference>
<proteinExistence type="inferred from homology"/>
<dbReference type="eggNOG" id="COG0716">
    <property type="taxonomic scope" value="Bacteria"/>
</dbReference>
<evidence type="ECO:0000256" key="3">
    <source>
        <dbReference type="ARBA" id="ARBA00022448"/>
    </source>
</evidence>
<keyword evidence="6" id="KW-0249">Electron transport</keyword>
<dbReference type="PANTHER" id="PTHR42809">
    <property type="entry name" value="FLAVODOXIN 2"/>
    <property type="match status" value="1"/>
</dbReference>
<evidence type="ECO:0000256" key="2">
    <source>
        <dbReference type="ARBA" id="ARBA00005267"/>
    </source>
</evidence>
<comment type="cofactor">
    <cofactor evidence="1">
        <name>FMN</name>
        <dbReference type="ChEBI" id="CHEBI:58210"/>
    </cofactor>
</comment>
<sequence length="78" mass="9005">MAILGIFFGSDTGNTEKIAKKIQIKFGKHIAELYDIAKSTKEDLESFNILLFGIPTWYYGEAQCDWDDFFSNFTKNRL</sequence>
<dbReference type="Pfam" id="PF00258">
    <property type="entry name" value="Flavodoxin_1"/>
    <property type="match status" value="1"/>
</dbReference>
<dbReference type="GO" id="GO:0009055">
    <property type="term" value="F:electron transfer activity"/>
    <property type="evidence" value="ECO:0007669"/>
    <property type="project" value="InterPro"/>
</dbReference>
<keyword evidence="5" id="KW-0288">FMN</keyword>
<dbReference type="InterPro" id="IPR050619">
    <property type="entry name" value="Flavodoxin"/>
</dbReference>
<dbReference type="SUPFAM" id="SSF52218">
    <property type="entry name" value="Flavoproteins"/>
    <property type="match status" value="1"/>
</dbReference>
<dbReference type="InterPro" id="IPR001226">
    <property type="entry name" value="Flavodoxin_CS"/>
</dbReference>
<reference evidence="8 9" key="1">
    <citation type="submission" date="2012-10" db="EMBL/GenBank/DDBJ databases">
        <title>Genome sequence of the symbiont of the pentatomidae stink bug Halyomorpha halys.</title>
        <authorList>
            <person name="Kobayashi H."/>
            <person name="Fujii-Muramatsu R."/>
            <person name="Takeishi K."/>
            <person name="Noda H."/>
        </authorList>
    </citation>
    <scope>NUCLEOTIDE SEQUENCE [LARGE SCALE GENOMIC DNA]</scope>
</reference>
<dbReference type="AlphaFoldDB" id="U3U6W6"/>
<keyword evidence="3" id="KW-0813">Transport</keyword>
<dbReference type="PROSITE" id="PS00201">
    <property type="entry name" value="FLAVODOXIN"/>
    <property type="match status" value="1"/>
</dbReference>
<dbReference type="InterPro" id="IPR029039">
    <property type="entry name" value="Flavoprotein-like_sf"/>
</dbReference>
<accession>U3U6W6</accession>
<evidence type="ECO:0000313" key="8">
    <source>
        <dbReference type="EMBL" id="BAO00730.1"/>
    </source>
</evidence>
<dbReference type="Gene3D" id="3.40.50.360">
    <property type="match status" value="1"/>
</dbReference>
<gene>
    <name evidence="8" type="primary">fldA</name>
    <name evidence="8" type="ORF">HHS_07600</name>
</gene>
<keyword evidence="9" id="KW-1185">Reference proteome</keyword>
<dbReference type="PATRIC" id="fig|1235990.3.peg.754"/>
<dbReference type="KEGG" id="hhs:HHS_07600"/>
<dbReference type="PANTHER" id="PTHR42809:SF1">
    <property type="entry name" value="FLAVODOXIN 1"/>
    <property type="match status" value="1"/>
</dbReference>
<evidence type="ECO:0000256" key="4">
    <source>
        <dbReference type="ARBA" id="ARBA00022630"/>
    </source>
</evidence>
<comment type="similarity">
    <text evidence="2">Belongs to the flavodoxin family.</text>
</comment>
<evidence type="ECO:0000256" key="5">
    <source>
        <dbReference type="ARBA" id="ARBA00022643"/>
    </source>
</evidence>
<dbReference type="InterPro" id="IPR008254">
    <property type="entry name" value="Flavodoxin/NO_synth"/>
</dbReference>